<proteinExistence type="predicted"/>
<dbReference type="GO" id="GO:0030490">
    <property type="term" value="P:maturation of SSU-rRNA"/>
    <property type="evidence" value="ECO:0007669"/>
    <property type="project" value="InterPro"/>
</dbReference>
<dbReference type="PANTHER" id="PTHR15633">
    <property type="entry name" value="NUCLEOLAR PROTEIN 11"/>
    <property type="match status" value="1"/>
</dbReference>
<sequence>MALISSPTSLTTFSQPHASSSKSPHVSMNPVVGDKKSAVVAVQGDSVWTYDLTTLRATTSFTVPPWTVFTTSPVSFWTTKTVSAPQAKDQDGEDEGMDVDQNEGSDGPKATRIEVKERVTAIGVGKEVWVWKGEDGEKEVIRIKNQISCIHHLPSPATPLLLISSPSQFYLLDSKLQSHSITTTSLKSHELLTSRVILQENEQSVRVVTVDRTGRIEVIKIWIEDRRLERISEGKVGNGKLVAGDVSDDGVITVLDGQHNLYTTSVRTFTTLSSPVRLLHPSSAPLLLSLPSPTLPLVLLPTPHPSPSLLLAIPASNLPTILTTTPLSSFTSSGTISALSILSVRSGVYTIGVVLSHKHSEGEGSSGRSVLYTCEIALPERGVGMGLLLGSKARAGEYLELEGAGKKQGKSELEKKQDRVLEGLEKALKNKDVAGAQKAWKDWVAKESDAAEGVFSEKFVRKVVNVVLGAALNEDGEPRNVYAGEVLKDLVSRRVVSDGMWKEGVVVDGLLPLGDWENITLALQNIPTIPSSTVIKLIQKSAQSSNASSVPSLTVLLQTVLALPPPGPSYRLDLYRILSVEDAAAVLEVLVQWMEDYVETLSEGLKGWDESVSEEKGDNLPSLQSLVTHTSLILDAHLTSFISHLDSHDILSRAQASLEPLLAVQNEYRQLRGPVEALLTLARREAKKAEERAAKKGGKKKGKKDENGRLPEEVVGKWKVEDLAF</sequence>
<accession>A0A0D0VGR9</accession>
<protein>
    <submittedName>
        <fullName evidence="2">Uncharacterized protein</fullName>
    </submittedName>
</protein>
<dbReference type="InterPro" id="IPR042859">
    <property type="entry name" value="NOL11"/>
</dbReference>
<dbReference type="AlphaFoldDB" id="A0A0D0VGR9"/>
<feature type="region of interest" description="Disordered" evidence="1">
    <location>
        <begin position="689"/>
        <end position="711"/>
    </location>
</feature>
<name>A0A0D0VGR9_CRYGA</name>
<dbReference type="GO" id="GO:0005730">
    <property type="term" value="C:nucleolus"/>
    <property type="evidence" value="ECO:0007669"/>
    <property type="project" value="TreeGrafter"/>
</dbReference>
<organism evidence="2">
    <name type="scientific">Cryptococcus bacillisporus CA1280</name>
    <dbReference type="NCBI Taxonomy" id="1296109"/>
    <lineage>
        <taxon>Eukaryota</taxon>
        <taxon>Fungi</taxon>
        <taxon>Dikarya</taxon>
        <taxon>Basidiomycota</taxon>
        <taxon>Agaricomycotina</taxon>
        <taxon>Tremellomycetes</taxon>
        <taxon>Tremellales</taxon>
        <taxon>Cryptococcaceae</taxon>
        <taxon>Cryptococcus</taxon>
        <taxon>Cryptococcus gattii species complex</taxon>
    </lineage>
</organism>
<dbReference type="EMBL" id="KN847983">
    <property type="protein sequence ID" value="KIR46586.1"/>
    <property type="molecule type" value="Genomic_DNA"/>
</dbReference>
<reference evidence="2" key="1">
    <citation type="submission" date="2015-01" db="EMBL/GenBank/DDBJ databases">
        <title>The Genome Sequence of Cryptococcus gattii CA1280.</title>
        <authorList>
            <consortium name="The Broad Institute Genomics Platform"/>
            <person name="Cuomo C."/>
            <person name="Litvintseva A."/>
            <person name="Chen Y."/>
            <person name="Heitman J."/>
            <person name="Sun S."/>
            <person name="Springer D."/>
            <person name="Dromer F."/>
            <person name="Young S."/>
            <person name="Zeng Q."/>
            <person name="Gargeya S."/>
            <person name="Abouelleil A."/>
            <person name="Alvarado L."/>
            <person name="Chapman S.B."/>
            <person name="Gainer-Dewar J."/>
            <person name="Goldberg J."/>
            <person name="Griggs A."/>
            <person name="Gujja S."/>
            <person name="Hansen M."/>
            <person name="Howarth C."/>
            <person name="Imamovic A."/>
            <person name="Larimer J."/>
            <person name="Murphy C."/>
            <person name="Naylor J."/>
            <person name="Pearson M."/>
            <person name="Priest M."/>
            <person name="Roberts A."/>
            <person name="Saif S."/>
            <person name="Shea T."/>
            <person name="Sykes S."/>
            <person name="Wortman J."/>
            <person name="Nusbaum C."/>
            <person name="Birren B."/>
        </authorList>
    </citation>
    <scope>NUCLEOTIDE SEQUENCE [LARGE SCALE GENOMIC DNA]</scope>
    <source>
        <strain evidence="2">CA1280</strain>
    </source>
</reference>
<feature type="compositionally biased region" description="Polar residues" evidence="1">
    <location>
        <begin position="1"/>
        <end position="26"/>
    </location>
</feature>
<dbReference type="PANTHER" id="PTHR15633:SF2">
    <property type="entry name" value="NUCLEOLAR PROTEIN 11"/>
    <property type="match status" value="1"/>
</dbReference>
<feature type="region of interest" description="Disordered" evidence="1">
    <location>
        <begin position="1"/>
        <end position="30"/>
    </location>
</feature>
<dbReference type="OrthoDB" id="4349954at2759"/>
<dbReference type="HOGENOM" id="CLU_381732_0_0_1"/>
<dbReference type="GO" id="GO:0003723">
    <property type="term" value="F:RNA binding"/>
    <property type="evidence" value="ECO:0007669"/>
    <property type="project" value="TreeGrafter"/>
</dbReference>
<feature type="region of interest" description="Disordered" evidence="1">
    <location>
        <begin position="82"/>
        <end position="111"/>
    </location>
</feature>
<evidence type="ECO:0000313" key="2">
    <source>
        <dbReference type="EMBL" id="KIR46586.1"/>
    </source>
</evidence>
<feature type="compositionally biased region" description="Acidic residues" evidence="1">
    <location>
        <begin position="91"/>
        <end position="103"/>
    </location>
</feature>
<gene>
    <name evidence="2" type="ORF">I312_04073</name>
</gene>
<evidence type="ECO:0000256" key="1">
    <source>
        <dbReference type="SAM" id="MobiDB-lite"/>
    </source>
</evidence>